<feature type="domain" description="DUF2231" evidence="2">
    <location>
        <begin position="13"/>
        <end position="147"/>
    </location>
</feature>
<protein>
    <submittedName>
        <fullName evidence="3">Uncharacterized membrane protein</fullName>
    </submittedName>
</protein>
<gene>
    <name evidence="3" type="ORF">SAMN05216578_101210</name>
</gene>
<evidence type="ECO:0000313" key="3">
    <source>
        <dbReference type="EMBL" id="SFQ58401.1"/>
    </source>
</evidence>
<organism evidence="3 4">
    <name type="scientific">Halopseudomonas formosensis</name>
    <dbReference type="NCBI Taxonomy" id="1002526"/>
    <lineage>
        <taxon>Bacteria</taxon>
        <taxon>Pseudomonadati</taxon>
        <taxon>Pseudomonadota</taxon>
        <taxon>Gammaproteobacteria</taxon>
        <taxon>Pseudomonadales</taxon>
        <taxon>Pseudomonadaceae</taxon>
        <taxon>Halopseudomonas</taxon>
    </lineage>
</organism>
<dbReference type="STRING" id="1002526.SAMN05216578_101210"/>
<feature type="transmembrane region" description="Helical" evidence="1">
    <location>
        <begin position="52"/>
        <end position="76"/>
    </location>
</feature>
<dbReference type="AlphaFoldDB" id="A0A1I5ZPL9"/>
<dbReference type="EMBL" id="FOYD01000001">
    <property type="protein sequence ID" value="SFQ58401.1"/>
    <property type="molecule type" value="Genomic_DNA"/>
</dbReference>
<dbReference type="InterPro" id="IPR016923">
    <property type="entry name" value="UCP029509"/>
</dbReference>
<evidence type="ECO:0000259" key="2">
    <source>
        <dbReference type="Pfam" id="PF09990"/>
    </source>
</evidence>
<evidence type="ECO:0000313" key="4">
    <source>
        <dbReference type="Proteomes" id="UP000242815"/>
    </source>
</evidence>
<feature type="transmembrane region" description="Helical" evidence="1">
    <location>
        <begin position="116"/>
        <end position="135"/>
    </location>
</feature>
<dbReference type="Pfam" id="PF09990">
    <property type="entry name" value="DUF2231"/>
    <property type="match status" value="1"/>
</dbReference>
<dbReference type="PIRSF" id="PIRSF029509">
    <property type="entry name" value="UCP029509"/>
    <property type="match status" value="1"/>
</dbReference>
<dbReference type="RefSeq" id="WP_090536118.1">
    <property type="nucleotide sequence ID" value="NZ_FOYD01000001.1"/>
</dbReference>
<feature type="transmembrane region" description="Helical" evidence="1">
    <location>
        <begin position="20"/>
        <end position="40"/>
    </location>
</feature>
<keyword evidence="1" id="KW-0812">Transmembrane</keyword>
<keyword evidence="1" id="KW-1133">Transmembrane helix</keyword>
<dbReference type="InterPro" id="IPR019251">
    <property type="entry name" value="DUF2231_TM"/>
</dbReference>
<feature type="transmembrane region" description="Helical" evidence="1">
    <location>
        <begin position="82"/>
        <end position="104"/>
    </location>
</feature>
<accession>A0A1I5ZPL9</accession>
<dbReference type="Proteomes" id="UP000242815">
    <property type="component" value="Unassembled WGS sequence"/>
</dbReference>
<keyword evidence="1" id="KW-0472">Membrane</keyword>
<sequence>MSESISSKMAIGGHPLHPMLIHFPVAALIGLIGTDLAWILTGDYFWARASLWLVGVGVVGGWLSGSVGLLDLLIVAGIRRLITAWCHAILAVMLMSLATLNWLLRIDQAEAAILPWGLFLSLVSGATIALTSYFGGQLVYDHAVGVEYEEAPEPSKPQ</sequence>
<evidence type="ECO:0000256" key="1">
    <source>
        <dbReference type="SAM" id="Phobius"/>
    </source>
</evidence>
<reference evidence="3 4" key="1">
    <citation type="submission" date="2016-10" db="EMBL/GenBank/DDBJ databases">
        <authorList>
            <person name="de Groot N.N."/>
        </authorList>
    </citation>
    <scope>NUCLEOTIDE SEQUENCE [LARGE SCALE GENOMIC DNA]</scope>
    <source>
        <strain evidence="3 4">JCM 18415</strain>
    </source>
</reference>
<name>A0A1I5ZPL9_9GAMM</name>
<proteinExistence type="predicted"/>